<evidence type="ECO:0000313" key="2">
    <source>
        <dbReference type="EMBL" id="MBT1708748.1"/>
    </source>
</evidence>
<organism evidence="2 3">
    <name type="scientific">Dawidia cretensis</name>
    <dbReference type="NCBI Taxonomy" id="2782350"/>
    <lineage>
        <taxon>Bacteria</taxon>
        <taxon>Pseudomonadati</taxon>
        <taxon>Bacteroidota</taxon>
        <taxon>Cytophagia</taxon>
        <taxon>Cytophagales</taxon>
        <taxon>Chryseotaleaceae</taxon>
        <taxon>Dawidia</taxon>
    </lineage>
</organism>
<protein>
    <submittedName>
        <fullName evidence="2">VOC family protein</fullName>
    </submittedName>
</protein>
<comment type="caution">
    <text evidence="2">The sequence shown here is derived from an EMBL/GenBank/DDBJ whole genome shotgun (WGS) entry which is preliminary data.</text>
</comment>
<dbReference type="Pfam" id="PF00903">
    <property type="entry name" value="Glyoxalase"/>
    <property type="match status" value="1"/>
</dbReference>
<evidence type="ECO:0000313" key="3">
    <source>
        <dbReference type="Proteomes" id="UP001319080"/>
    </source>
</evidence>
<dbReference type="InterPro" id="IPR029068">
    <property type="entry name" value="Glyas_Bleomycin-R_OHBP_Dase"/>
</dbReference>
<dbReference type="RefSeq" id="WP_254084341.1">
    <property type="nucleotide sequence ID" value="NZ_JAHESE010000008.1"/>
</dbReference>
<keyword evidence="3" id="KW-1185">Reference proteome</keyword>
<dbReference type="InterPro" id="IPR004360">
    <property type="entry name" value="Glyas_Fos-R_dOase_dom"/>
</dbReference>
<proteinExistence type="predicted"/>
<dbReference type="InterPro" id="IPR037523">
    <property type="entry name" value="VOC_core"/>
</dbReference>
<dbReference type="AlphaFoldDB" id="A0AAP2GTW6"/>
<gene>
    <name evidence="2" type="ORF">KK062_10960</name>
</gene>
<evidence type="ECO:0000259" key="1">
    <source>
        <dbReference type="PROSITE" id="PS51819"/>
    </source>
</evidence>
<dbReference type="Proteomes" id="UP001319080">
    <property type="component" value="Unassembled WGS sequence"/>
</dbReference>
<sequence length="134" mass="15380">MKPHDTPNFRIENIAPILKVQDVPRSIDFYTRVLGFRNADWGTDQFTLIHRDNTGIYLCQNGQGSSGTWVWIGFDGNIFTLHQTLQVNNVRIKLPPTNFSWAYEMQVEDPDGHILRLGTDPSDNEPFADQQVTF</sequence>
<feature type="domain" description="VOC" evidence="1">
    <location>
        <begin position="10"/>
        <end position="120"/>
    </location>
</feature>
<dbReference type="PROSITE" id="PS51819">
    <property type="entry name" value="VOC"/>
    <property type="match status" value="1"/>
</dbReference>
<reference evidence="2 3" key="1">
    <citation type="submission" date="2021-05" db="EMBL/GenBank/DDBJ databases">
        <title>A Polyphasic approach of four new species of the genus Ohtaekwangia: Ohtaekwangia histidinii sp. nov., Ohtaekwangia cretensis sp. nov., Ohtaekwangia indiensis sp. nov., Ohtaekwangia reichenbachii sp. nov. from diverse environment.</title>
        <authorList>
            <person name="Octaviana S."/>
        </authorList>
    </citation>
    <scope>NUCLEOTIDE SEQUENCE [LARGE SCALE GENOMIC DNA]</scope>
    <source>
        <strain evidence="2 3">PWU5</strain>
    </source>
</reference>
<accession>A0AAP2GTW6</accession>
<dbReference type="SUPFAM" id="SSF54593">
    <property type="entry name" value="Glyoxalase/Bleomycin resistance protein/Dihydroxybiphenyl dioxygenase"/>
    <property type="match status" value="1"/>
</dbReference>
<dbReference type="EMBL" id="JAHESE010000008">
    <property type="protein sequence ID" value="MBT1708748.1"/>
    <property type="molecule type" value="Genomic_DNA"/>
</dbReference>
<dbReference type="Gene3D" id="3.10.180.10">
    <property type="entry name" value="2,3-Dihydroxybiphenyl 1,2-Dioxygenase, domain 1"/>
    <property type="match status" value="1"/>
</dbReference>
<name>A0AAP2GTW6_9BACT</name>